<organism evidence="1 2">
    <name type="scientific">Aldrovandia affinis</name>
    <dbReference type="NCBI Taxonomy" id="143900"/>
    <lineage>
        <taxon>Eukaryota</taxon>
        <taxon>Metazoa</taxon>
        <taxon>Chordata</taxon>
        <taxon>Craniata</taxon>
        <taxon>Vertebrata</taxon>
        <taxon>Euteleostomi</taxon>
        <taxon>Actinopterygii</taxon>
        <taxon>Neopterygii</taxon>
        <taxon>Teleostei</taxon>
        <taxon>Notacanthiformes</taxon>
        <taxon>Halosauridae</taxon>
        <taxon>Aldrovandia</taxon>
    </lineage>
</organism>
<sequence length="108" mass="12011">MTVLTQLEVLASSPAAWHLQVLRLDGSERRAEGRGQGERMLLLGDCLRYLGRVSRSHGDQPPPLRGCGRLRLGWRSPSDRRLRSCLTYFGGSAEPLTPGANGWESRRP</sequence>
<protein>
    <submittedName>
        <fullName evidence="1">Uncharacterized protein</fullName>
    </submittedName>
</protein>
<keyword evidence="2" id="KW-1185">Reference proteome</keyword>
<dbReference type="EMBL" id="JAINUG010000030">
    <property type="protein sequence ID" value="KAJ8409632.1"/>
    <property type="molecule type" value="Genomic_DNA"/>
</dbReference>
<name>A0AAD7WUE5_9TELE</name>
<evidence type="ECO:0000313" key="1">
    <source>
        <dbReference type="EMBL" id="KAJ8409632.1"/>
    </source>
</evidence>
<evidence type="ECO:0000313" key="2">
    <source>
        <dbReference type="Proteomes" id="UP001221898"/>
    </source>
</evidence>
<proteinExistence type="predicted"/>
<gene>
    <name evidence="1" type="ORF">AAFF_G00230330</name>
</gene>
<accession>A0AAD7WUE5</accession>
<comment type="caution">
    <text evidence="1">The sequence shown here is derived from an EMBL/GenBank/DDBJ whole genome shotgun (WGS) entry which is preliminary data.</text>
</comment>
<dbReference type="AlphaFoldDB" id="A0AAD7WUE5"/>
<dbReference type="Proteomes" id="UP001221898">
    <property type="component" value="Unassembled WGS sequence"/>
</dbReference>
<reference evidence="1" key="1">
    <citation type="journal article" date="2023" name="Science">
        <title>Genome structures resolve the early diversification of teleost fishes.</title>
        <authorList>
            <person name="Parey E."/>
            <person name="Louis A."/>
            <person name="Montfort J."/>
            <person name="Bouchez O."/>
            <person name="Roques C."/>
            <person name="Iampietro C."/>
            <person name="Lluch J."/>
            <person name="Castinel A."/>
            <person name="Donnadieu C."/>
            <person name="Desvignes T."/>
            <person name="Floi Bucao C."/>
            <person name="Jouanno E."/>
            <person name="Wen M."/>
            <person name="Mejri S."/>
            <person name="Dirks R."/>
            <person name="Jansen H."/>
            <person name="Henkel C."/>
            <person name="Chen W.J."/>
            <person name="Zahm M."/>
            <person name="Cabau C."/>
            <person name="Klopp C."/>
            <person name="Thompson A.W."/>
            <person name="Robinson-Rechavi M."/>
            <person name="Braasch I."/>
            <person name="Lecointre G."/>
            <person name="Bobe J."/>
            <person name="Postlethwait J.H."/>
            <person name="Berthelot C."/>
            <person name="Roest Crollius H."/>
            <person name="Guiguen Y."/>
        </authorList>
    </citation>
    <scope>NUCLEOTIDE SEQUENCE</scope>
    <source>
        <strain evidence="1">NC1722</strain>
    </source>
</reference>